<protein>
    <submittedName>
        <fullName evidence="7">Synaptic vesicle glycoprotein 2C-like isoform X3</fullName>
    </submittedName>
</protein>
<dbReference type="Gene3D" id="1.20.1250.20">
    <property type="entry name" value="MFS general substrate transporter like domains"/>
    <property type="match status" value="1"/>
</dbReference>
<dbReference type="GO" id="GO:0016020">
    <property type="term" value="C:membrane"/>
    <property type="evidence" value="ECO:0007669"/>
    <property type="project" value="UniProtKB-SubCell"/>
</dbReference>
<name>A0ABD2B9L6_VESSQ</name>
<accession>A0ABD2B9L6</accession>
<reference evidence="7 8" key="1">
    <citation type="journal article" date="2024" name="Ann. Entomol. Soc. Am.">
        <title>Genomic analyses of the southern and eastern yellowjacket wasps (Hymenoptera: Vespidae) reveal evolutionary signatures of social life.</title>
        <authorList>
            <person name="Catto M.A."/>
            <person name="Caine P.B."/>
            <person name="Orr S.E."/>
            <person name="Hunt B.G."/>
            <person name="Goodisman M.A.D."/>
        </authorList>
    </citation>
    <scope>NUCLEOTIDE SEQUENCE [LARGE SCALE GENOMIC DNA]</scope>
    <source>
        <strain evidence="7">233</strain>
        <tissue evidence="7">Head and thorax</tissue>
    </source>
</reference>
<feature type="transmembrane region" description="Helical" evidence="6">
    <location>
        <begin position="102"/>
        <end position="127"/>
    </location>
</feature>
<evidence type="ECO:0000256" key="3">
    <source>
        <dbReference type="ARBA" id="ARBA00022692"/>
    </source>
</evidence>
<evidence type="ECO:0000313" key="8">
    <source>
        <dbReference type="Proteomes" id="UP001607302"/>
    </source>
</evidence>
<dbReference type="AlphaFoldDB" id="A0ABD2B9L6"/>
<feature type="transmembrane region" description="Helical" evidence="6">
    <location>
        <begin position="47"/>
        <end position="68"/>
    </location>
</feature>
<dbReference type="EMBL" id="JAUDFV010000130">
    <property type="protein sequence ID" value="KAL2729404.1"/>
    <property type="molecule type" value="Genomic_DNA"/>
</dbReference>
<dbReference type="InterPro" id="IPR036259">
    <property type="entry name" value="MFS_trans_sf"/>
</dbReference>
<organism evidence="7 8">
    <name type="scientific">Vespula squamosa</name>
    <name type="common">Southern yellow jacket</name>
    <name type="synonym">Wasp</name>
    <dbReference type="NCBI Taxonomy" id="30214"/>
    <lineage>
        <taxon>Eukaryota</taxon>
        <taxon>Metazoa</taxon>
        <taxon>Ecdysozoa</taxon>
        <taxon>Arthropoda</taxon>
        <taxon>Hexapoda</taxon>
        <taxon>Insecta</taxon>
        <taxon>Pterygota</taxon>
        <taxon>Neoptera</taxon>
        <taxon>Endopterygota</taxon>
        <taxon>Hymenoptera</taxon>
        <taxon>Apocrita</taxon>
        <taxon>Aculeata</taxon>
        <taxon>Vespoidea</taxon>
        <taxon>Vespidae</taxon>
        <taxon>Vespinae</taxon>
        <taxon>Vespula</taxon>
    </lineage>
</organism>
<dbReference type="Proteomes" id="UP001607302">
    <property type="component" value="Unassembled WGS sequence"/>
</dbReference>
<keyword evidence="4 6" id="KW-1133">Transmembrane helix</keyword>
<keyword evidence="2" id="KW-0813">Transport</keyword>
<feature type="transmembrane region" description="Helical" evidence="6">
    <location>
        <begin position="6"/>
        <end position="24"/>
    </location>
</feature>
<evidence type="ECO:0000256" key="6">
    <source>
        <dbReference type="SAM" id="Phobius"/>
    </source>
</evidence>
<proteinExistence type="predicted"/>
<evidence type="ECO:0000256" key="2">
    <source>
        <dbReference type="ARBA" id="ARBA00022448"/>
    </source>
</evidence>
<comment type="caution">
    <text evidence="7">The sequence shown here is derived from an EMBL/GenBank/DDBJ whole genome shotgun (WGS) entry which is preliminary data.</text>
</comment>
<evidence type="ECO:0000256" key="4">
    <source>
        <dbReference type="ARBA" id="ARBA00022989"/>
    </source>
</evidence>
<evidence type="ECO:0000256" key="1">
    <source>
        <dbReference type="ARBA" id="ARBA00004141"/>
    </source>
</evidence>
<dbReference type="PANTHER" id="PTHR23511">
    <property type="entry name" value="SYNAPTIC VESICLE GLYCOPROTEIN 2"/>
    <property type="match status" value="1"/>
</dbReference>
<comment type="subcellular location">
    <subcellularLocation>
        <location evidence="1">Membrane</location>
        <topology evidence="1">Multi-pass membrane protein</topology>
    </subcellularLocation>
</comment>
<evidence type="ECO:0000313" key="7">
    <source>
        <dbReference type="EMBL" id="KAL2729404.1"/>
    </source>
</evidence>
<sequence>MLCITILYTMVSYYTLMLWFPELFQRFAKYEIMYPEESASYPRHDNVFFHTLLSGLACVPLSIILPLTVKYTEYKIYLIICTFLCTIVTISFFFIRSSTQNLILSCIFEALTSICMSIIFCMIVDLFPTNLRMMAAALATFCARLGSFAGNIWLLNGQLLSTIDTDSSGTTLLYV</sequence>
<dbReference type="PANTHER" id="PTHR23511:SF38">
    <property type="entry name" value="SYNAPTIC VESICLE 2-RELATED PROTEIN-LIKE PROTEIN"/>
    <property type="match status" value="1"/>
</dbReference>
<keyword evidence="8" id="KW-1185">Reference proteome</keyword>
<dbReference type="SUPFAM" id="SSF103473">
    <property type="entry name" value="MFS general substrate transporter"/>
    <property type="match status" value="1"/>
</dbReference>
<keyword evidence="5 6" id="KW-0472">Membrane</keyword>
<keyword evidence="3 6" id="KW-0812">Transmembrane</keyword>
<gene>
    <name evidence="7" type="ORF">V1478_005694</name>
</gene>
<feature type="transmembrane region" description="Helical" evidence="6">
    <location>
        <begin position="74"/>
        <end position="95"/>
    </location>
</feature>
<evidence type="ECO:0000256" key="5">
    <source>
        <dbReference type="ARBA" id="ARBA00023136"/>
    </source>
</evidence>